<keyword evidence="3 5" id="KW-0456">Lyase</keyword>
<feature type="active site" description="Proton donor/acceptor" evidence="5">
    <location>
        <position position="143"/>
    </location>
</feature>
<reference evidence="6" key="1">
    <citation type="journal article" date="2021" name="PeerJ">
        <title>Extensive microbial diversity within the chicken gut microbiome revealed by metagenomics and culture.</title>
        <authorList>
            <person name="Gilroy R."/>
            <person name="Ravi A."/>
            <person name="Getino M."/>
            <person name="Pursley I."/>
            <person name="Horton D.L."/>
            <person name="Alikhan N.F."/>
            <person name="Baker D."/>
            <person name="Gharbi K."/>
            <person name="Hall N."/>
            <person name="Watson M."/>
            <person name="Adriaenssens E.M."/>
            <person name="Foster-Nyarko E."/>
            <person name="Jarju S."/>
            <person name="Secka A."/>
            <person name="Antonio M."/>
            <person name="Oren A."/>
            <person name="Chaudhuri R.R."/>
            <person name="La Ragione R."/>
            <person name="Hildebrand F."/>
            <person name="Pallen M.J."/>
        </authorList>
    </citation>
    <scope>NUCLEOTIDE SEQUENCE</scope>
    <source>
        <strain evidence="6">ChiBcec2-3848</strain>
    </source>
</reference>
<dbReference type="GO" id="GO:0003855">
    <property type="term" value="F:3-dehydroquinate dehydratase activity"/>
    <property type="evidence" value="ECO:0007669"/>
    <property type="project" value="UniProtKB-UniRule"/>
</dbReference>
<dbReference type="GO" id="GO:0008652">
    <property type="term" value="P:amino acid biosynthetic process"/>
    <property type="evidence" value="ECO:0007669"/>
    <property type="project" value="UniProtKB-KW"/>
</dbReference>
<proteinExistence type="inferred from homology"/>
<evidence type="ECO:0000313" key="6">
    <source>
        <dbReference type="EMBL" id="HJC63282.1"/>
    </source>
</evidence>
<comment type="similarity">
    <text evidence="5">Belongs to the type-I 3-dehydroquinase family.</text>
</comment>
<feature type="binding site" evidence="5">
    <location>
        <position position="231"/>
    </location>
    <ligand>
        <name>3-dehydroquinate</name>
        <dbReference type="ChEBI" id="CHEBI:32364"/>
    </ligand>
</feature>
<name>A0A9D2TCC4_9FIRM</name>
<dbReference type="CDD" id="cd00502">
    <property type="entry name" value="DHQase_I"/>
    <property type="match status" value="1"/>
</dbReference>
<comment type="caution">
    <text evidence="5">Lacks conserved residue(s) required for the propagation of feature annotation.</text>
</comment>
<protein>
    <recommendedName>
        <fullName evidence="5">3-dehydroquinate dehydratase</fullName>
        <shortName evidence="5">3-dehydroquinase</shortName>
        <ecNumber evidence="5">4.2.1.10</ecNumber>
    </recommendedName>
    <alternativeName>
        <fullName evidence="5">Type I DHQase</fullName>
    </alternativeName>
    <alternativeName>
        <fullName evidence="5">Type I dehydroquinase</fullName>
        <shortName evidence="5">DHQ1</shortName>
    </alternativeName>
</protein>
<feature type="active site" description="Schiff-base intermediate with substrate" evidence="5">
    <location>
        <position position="170"/>
    </location>
</feature>
<dbReference type="InterPro" id="IPR013785">
    <property type="entry name" value="Aldolase_TIM"/>
</dbReference>
<organism evidence="6 7">
    <name type="scientific">Candidatus Blautia merdavium</name>
    <dbReference type="NCBI Taxonomy" id="2838494"/>
    <lineage>
        <taxon>Bacteria</taxon>
        <taxon>Bacillati</taxon>
        <taxon>Bacillota</taxon>
        <taxon>Clostridia</taxon>
        <taxon>Lachnospirales</taxon>
        <taxon>Lachnospiraceae</taxon>
        <taxon>Blautia</taxon>
    </lineage>
</organism>
<accession>A0A9D2TCC4</accession>
<feature type="binding site" evidence="5">
    <location>
        <position position="82"/>
    </location>
    <ligand>
        <name>3-dehydroquinate</name>
        <dbReference type="ChEBI" id="CHEBI:32364"/>
    </ligand>
</feature>
<evidence type="ECO:0000256" key="3">
    <source>
        <dbReference type="ARBA" id="ARBA00023239"/>
    </source>
</evidence>
<dbReference type="EMBL" id="DWVZ01000085">
    <property type="protein sequence ID" value="HJC63282.1"/>
    <property type="molecule type" value="Genomic_DNA"/>
</dbReference>
<feature type="binding site" evidence="5">
    <location>
        <position position="235"/>
    </location>
    <ligand>
        <name>3-dehydroquinate</name>
        <dbReference type="ChEBI" id="CHEBI:32364"/>
    </ligand>
</feature>
<comment type="function">
    <text evidence="5">Involved in the third step of the chorismate pathway, which leads to the biosynthesis of aromatic amino acids. Catalyzes the cis-dehydration of 3-dehydroquinate (DHQ) and introduces the first double bond of the aromatic ring to yield 3-dehydroshikimate.</text>
</comment>
<comment type="catalytic activity">
    <reaction evidence="1 5">
        <text>3-dehydroquinate = 3-dehydroshikimate + H2O</text>
        <dbReference type="Rhea" id="RHEA:21096"/>
        <dbReference type="ChEBI" id="CHEBI:15377"/>
        <dbReference type="ChEBI" id="CHEBI:16630"/>
        <dbReference type="ChEBI" id="CHEBI:32364"/>
        <dbReference type="EC" id="4.2.1.10"/>
    </reaction>
</comment>
<dbReference type="GO" id="GO:0046279">
    <property type="term" value="P:3,4-dihydroxybenzoate biosynthetic process"/>
    <property type="evidence" value="ECO:0007669"/>
    <property type="project" value="TreeGrafter"/>
</dbReference>
<evidence type="ECO:0000256" key="5">
    <source>
        <dbReference type="HAMAP-Rule" id="MF_00214"/>
    </source>
</evidence>
<reference evidence="6" key="2">
    <citation type="submission" date="2021-04" db="EMBL/GenBank/DDBJ databases">
        <authorList>
            <person name="Gilroy R."/>
        </authorList>
    </citation>
    <scope>NUCLEOTIDE SEQUENCE</scope>
    <source>
        <strain evidence="6">ChiBcec2-3848</strain>
    </source>
</reference>
<dbReference type="FunFam" id="3.20.20.70:FF:000047">
    <property type="entry name" value="3-dehydroquinate dehydratase"/>
    <property type="match status" value="1"/>
</dbReference>
<dbReference type="PANTHER" id="PTHR43699:SF1">
    <property type="entry name" value="3-DEHYDROQUINATE DEHYDRATASE"/>
    <property type="match status" value="1"/>
</dbReference>
<keyword evidence="5" id="KW-0028">Amino-acid biosynthesis</keyword>
<dbReference type="InterPro" id="IPR001381">
    <property type="entry name" value="DHquinase_I"/>
</dbReference>
<dbReference type="SUPFAM" id="SSF51569">
    <property type="entry name" value="Aldolase"/>
    <property type="match status" value="1"/>
</dbReference>
<feature type="binding site" evidence="5">
    <location>
        <position position="212"/>
    </location>
    <ligand>
        <name>3-dehydroquinate</name>
        <dbReference type="ChEBI" id="CHEBI:32364"/>
    </ligand>
</feature>
<dbReference type="HAMAP" id="MF_00214">
    <property type="entry name" value="AroD"/>
    <property type="match status" value="1"/>
</dbReference>
<dbReference type="NCBIfam" id="TIGR01093">
    <property type="entry name" value="aroD"/>
    <property type="match status" value="1"/>
</dbReference>
<dbReference type="PANTHER" id="PTHR43699">
    <property type="entry name" value="3-DEHYDROQUINATE DEHYDRATASE"/>
    <property type="match status" value="1"/>
</dbReference>
<dbReference type="GO" id="GO:0009423">
    <property type="term" value="P:chorismate biosynthetic process"/>
    <property type="evidence" value="ECO:0007669"/>
    <property type="project" value="UniProtKB-UniRule"/>
</dbReference>
<dbReference type="Proteomes" id="UP000823886">
    <property type="component" value="Unassembled WGS sequence"/>
</dbReference>
<dbReference type="InterPro" id="IPR050146">
    <property type="entry name" value="Type-I_3-dehydroquinase"/>
</dbReference>
<comment type="pathway">
    <text evidence="5">Metabolic intermediate biosynthesis; chorismate biosynthesis; chorismate from D-erythrose 4-phosphate and phosphoenolpyruvate: step 3/7.</text>
</comment>
<comment type="caution">
    <text evidence="6">The sequence shown here is derived from an EMBL/GenBank/DDBJ whole genome shotgun (WGS) entry which is preliminary data.</text>
</comment>
<comment type="subunit">
    <text evidence="5">Homodimer.</text>
</comment>
<evidence type="ECO:0000256" key="1">
    <source>
        <dbReference type="ARBA" id="ARBA00001864"/>
    </source>
</evidence>
<dbReference type="Gene3D" id="3.20.20.70">
    <property type="entry name" value="Aldolase class I"/>
    <property type="match status" value="1"/>
</dbReference>
<sequence>MQSVKVKHTVIGEGIPKICIPVTGKTAEEICEQTKKILELEPDLAEWRIDCWEEKAGEEKICEMLRTITDILGEIPLLFTFRTAAEGGARPISSKDYVKLLKTAAKTGLADLIDVEVFSCKDQAEALIGELQQAGARVVASNHHFGRTPSRDEIFERLEAMEAAGADILKLAVMPEDFSDVCCLLEATNAFAQKTQRPLITMSMGKTGVLSRLCGEITGSCVTFGAGVNASAPGQVPAEKLRQILTEIHELRAAGETEEN</sequence>
<keyword evidence="2 5" id="KW-0057">Aromatic amino acid biosynthesis</keyword>
<keyword evidence="4 5" id="KW-0704">Schiff base</keyword>
<dbReference type="AlphaFoldDB" id="A0A9D2TCC4"/>
<gene>
    <name evidence="5 6" type="primary">aroD</name>
    <name evidence="6" type="ORF">H9753_06660</name>
</gene>
<feature type="binding site" evidence="5">
    <location>
        <begin position="46"/>
        <end position="48"/>
    </location>
    <ligand>
        <name>3-dehydroquinate</name>
        <dbReference type="ChEBI" id="CHEBI:32364"/>
    </ligand>
</feature>
<evidence type="ECO:0000256" key="4">
    <source>
        <dbReference type="ARBA" id="ARBA00023270"/>
    </source>
</evidence>
<dbReference type="GO" id="GO:0009073">
    <property type="term" value="P:aromatic amino acid family biosynthetic process"/>
    <property type="evidence" value="ECO:0007669"/>
    <property type="project" value="UniProtKB-KW"/>
</dbReference>
<dbReference type="EC" id="4.2.1.10" evidence="5"/>
<dbReference type="Pfam" id="PF01487">
    <property type="entry name" value="DHquinase_I"/>
    <property type="match status" value="1"/>
</dbReference>
<evidence type="ECO:0000313" key="7">
    <source>
        <dbReference type="Proteomes" id="UP000823886"/>
    </source>
</evidence>
<evidence type="ECO:0000256" key="2">
    <source>
        <dbReference type="ARBA" id="ARBA00023141"/>
    </source>
</evidence>